<dbReference type="GO" id="GO:0004222">
    <property type="term" value="F:metalloendopeptidase activity"/>
    <property type="evidence" value="ECO:0007669"/>
    <property type="project" value="UniProtKB-UniRule"/>
</dbReference>
<dbReference type="AlphaFoldDB" id="A0A6P7HR88"/>
<dbReference type="PANTHER" id="PTHR10127">
    <property type="entry name" value="DISCOIDIN, CUB, EGF, LAMININ , AND ZINC METALLOPROTEASE DOMAIN CONTAINING"/>
    <property type="match status" value="1"/>
</dbReference>
<feature type="active site" evidence="12">
    <location>
        <position position="177"/>
    </location>
</feature>
<dbReference type="InterPro" id="IPR001506">
    <property type="entry name" value="Peptidase_M12A"/>
</dbReference>
<evidence type="ECO:0000256" key="3">
    <source>
        <dbReference type="ARBA" id="ARBA00022729"/>
    </source>
</evidence>
<comment type="cofactor">
    <cofactor evidence="12 13">
        <name>Zn(2+)</name>
        <dbReference type="ChEBI" id="CHEBI:29105"/>
    </cofactor>
    <text evidence="12 13">Binds 1 zinc ion per subunit.</text>
</comment>
<keyword evidence="7" id="KW-0865">Zymogen</keyword>
<dbReference type="PRINTS" id="PR00480">
    <property type="entry name" value="ASTACIN"/>
</dbReference>
<proteinExistence type="predicted"/>
<feature type="signal peptide" evidence="13">
    <location>
        <begin position="1"/>
        <end position="19"/>
    </location>
</feature>
<gene>
    <name evidence="16" type="primary">LOC114433740</name>
</gene>
<dbReference type="InParanoid" id="A0A6P7HR88"/>
<evidence type="ECO:0000256" key="10">
    <source>
        <dbReference type="ARBA" id="ARBA00023329"/>
    </source>
</evidence>
<feature type="binding site" evidence="12">
    <location>
        <position position="176"/>
    </location>
    <ligand>
        <name>Zn(2+)</name>
        <dbReference type="ChEBI" id="CHEBI:29105"/>
        <note>catalytic</note>
    </ligand>
</feature>
<feature type="binding site" evidence="12">
    <location>
        <position position="186"/>
    </location>
    <ligand>
        <name>Zn(2+)</name>
        <dbReference type="ChEBI" id="CHEBI:29105"/>
        <note>catalytic</note>
    </ligand>
</feature>
<dbReference type="Gene3D" id="3.40.390.10">
    <property type="entry name" value="Collagenase (Catalytic Domain)"/>
    <property type="match status" value="1"/>
</dbReference>
<dbReference type="PROSITE" id="PS51864">
    <property type="entry name" value="ASTACIN"/>
    <property type="match status" value="1"/>
</dbReference>
<comment type="subcellular location">
    <subcellularLocation>
        <location evidence="11">Zymogen granule</location>
    </subcellularLocation>
</comment>
<dbReference type="SMART" id="SM00235">
    <property type="entry name" value="ZnMc"/>
    <property type="match status" value="1"/>
</dbReference>
<keyword evidence="4 12" id="KW-0378">Hydrolase</keyword>
<keyword evidence="8" id="KW-1015">Disulfide bond</keyword>
<evidence type="ECO:0000256" key="7">
    <source>
        <dbReference type="ARBA" id="ARBA00023145"/>
    </source>
</evidence>
<dbReference type="InterPro" id="IPR024079">
    <property type="entry name" value="MetalloPept_cat_dom_sf"/>
</dbReference>
<dbReference type="Pfam" id="PF01400">
    <property type="entry name" value="Astacin"/>
    <property type="match status" value="1"/>
</dbReference>
<evidence type="ECO:0000256" key="13">
    <source>
        <dbReference type="RuleBase" id="RU361183"/>
    </source>
</evidence>
<keyword evidence="10" id="KW-0968">Cytoplasmic vesicle</keyword>
<evidence type="ECO:0000256" key="11">
    <source>
        <dbReference type="ARBA" id="ARBA00024324"/>
    </source>
</evidence>
<protein>
    <recommendedName>
        <fullName evidence="13">Metalloendopeptidase</fullName>
        <ecNumber evidence="13">3.4.24.-</ecNumber>
    </recommendedName>
</protein>
<accession>A0A6P7HR88</accession>
<evidence type="ECO:0000256" key="6">
    <source>
        <dbReference type="ARBA" id="ARBA00023049"/>
    </source>
</evidence>
<dbReference type="GO" id="GO:0042588">
    <property type="term" value="C:zymogen granule"/>
    <property type="evidence" value="ECO:0007669"/>
    <property type="project" value="UniProtKB-SubCell"/>
</dbReference>
<sequence length="275" mass="30617">MKPTILLLVLLSMTAAALSASISTPAVDRVIDKSDISGIMAKGSADTNKTDASEAISKANADSKTPLLYGDIKAPSTKNAVLCTSSTCRWPKYDRYVYVPVAISSQYTPTEQDIIIRALLTFHQSTCIRFVWRTTHRDYLYFFSGDGCWSLLGRQTGGQYVSLKKAGCLFQSTVQHEVLHALGFHHEQVRSDRDQYVQILYQNILSGQESNFQKTATNNLGTPYDFNSVMHYNKYAFSKNGQPTILAKSNPNLDFGRATNLSANDIARVNRLYQC</sequence>
<keyword evidence="1 12" id="KW-0645">Protease</keyword>
<feature type="domain" description="Peptidase M12A" evidence="14">
    <location>
        <begin position="79"/>
        <end position="275"/>
    </location>
</feature>
<evidence type="ECO:0000256" key="8">
    <source>
        <dbReference type="ARBA" id="ARBA00023157"/>
    </source>
</evidence>
<keyword evidence="9" id="KW-0325">Glycoprotein</keyword>
<dbReference type="GeneID" id="114433740"/>
<dbReference type="SUPFAM" id="SSF55486">
    <property type="entry name" value="Metalloproteases ('zincins'), catalytic domain"/>
    <property type="match status" value="1"/>
</dbReference>
<dbReference type="GO" id="GO:0006508">
    <property type="term" value="P:proteolysis"/>
    <property type="evidence" value="ECO:0007669"/>
    <property type="project" value="UniProtKB-KW"/>
</dbReference>
<keyword evidence="6 12" id="KW-0482">Metalloprotease</keyword>
<name>A0A6P7HR88_9TELE</name>
<dbReference type="GO" id="GO:0008270">
    <property type="term" value="F:zinc ion binding"/>
    <property type="evidence" value="ECO:0007669"/>
    <property type="project" value="UniProtKB-UniRule"/>
</dbReference>
<evidence type="ECO:0000256" key="12">
    <source>
        <dbReference type="PROSITE-ProRule" id="PRU01211"/>
    </source>
</evidence>
<evidence type="ECO:0000256" key="9">
    <source>
        <dbReference type="ARBA" id="ARBA00023180"/>
    </source>
</evidence>
<evidence type="ECO:0000256" key="1">
    <source>
        <dbReference type="ARBA" id="ARBA00022670"/>
    </source>
</evidence>
<dbReference type="FunFam" id="3.40.390.10:FF:000040">
    <property type="entry name" value="Metalloendopeptidase"/>
    <property type="match status" value="1"/>
</dbReference>
<evidence type="ECO:0000313" key="16">
    <source>
        <dbReference type="RefSeq" id="XP_028258205.1"/>
    </source>
</evidence>
<dbReference type="OrthoDB" id="291007at2759"/>
<feature type="chain" id="PRO_5028500432" description="Metalloendopeptidase" evidence="13">
    <location>
        <begin position="20"/>
        <end position="275"/>
    </location>
</feature>
<reference evidence="16" key="1">
    <citation type="submission" date="2025-08" db="UniProtKB">
        <authorList>
            <consortium name="RefSeq"/>
        </authorList>
    </citation>
    <scope>IDENTIFICATION</scope>
</reference>
<dbReference type="EC" id="3.4.24.-" evidence="13"/>
<evidence type="ECO:0000259" key="14">
    <source>
        <dbReference type="PROSITE" id="PS51864"/>
    </source>
</evidence>
<keyword evidence="5 12" id="KW-0862">Zinc</keyword>
<dbReference type="RefSeq" id="XP_028258205.1">
    <property type="nucleotide sequence ID" value="XM_028402404.1"/>
</dbReference>
<evidence type="ECO:0000256" key="2">
    <source>
        <dbReference type="ARBA" id="ARBA00022723"/>
    </source>
</evidence>
<keyword evidence="2 12" id="KW-0479">Metal-binding</keyword>
<comment type="caution">
    <text evidence="12">Lacks conserved residue(s) required for the propagation of feature annotation.</text>
</comment>
<keyword evidence="15" id="KW-1185">Reference proteome</keyword>
<dbReference type="InterPro" id="IPR006026">
    <property type="entry name" value="Peptidase_Metallo"/>
</dbReference>
<evidence type="ECO:0000256" key="5">
    <source>
        <dbReference type="ARBA" id="ARBA00022833"/>
    </source>
</evidence>
<dbReference type="Proteomes" id="UP000515145">
    <property type="component" value="Chromosome 3"/>
</dbReference>
<keyword evidence="3 13" id="KW-0732">Signal</keyword>
<organism evidence="15 16">
    <name type="scientific">Parambassis ranga</name>
    <name type="common">Indian glassy fish</name>
    <dbReference type="NCBI Taxonomy" id="210632"/>
    <lineage>
        <taxon>Eukaryota</taxon>
        <taxon>Metazoa</taxon>
        <taxon>Chordata</taxon>
        <taxon>Craniata</taxon>
        <taxon>Vertebrata</taxon>
        <taxon>Euteleostomi</taxon>
        <taxon>Actinopterygii</taxon>
        <taxon>Neopterygii</taxon>
        <taxon>Teleostei</taxon>
        <taxon>Neoteleostei</taxon>
        <taxon>Acanthomorphata</taxon>
        <taxon>Ovalentaria</taxon>
        <taxon>Ambassidae</taxon>
        <taxon>Parambassis</taxon>
    </lineage>
</organism>
<evidence type="ECO:0000313" key="15">
    <source>
        <dbReference type="Proteomes" id="UP000515145"/>
    </source>
</evidence>
<feature type="binding site" evidence="12">
    <location>
        <position position="180"/>
    </location>
    <ligand>
        <name>Zn(2+)</name>
        <dbReference type="ChEBI" id="CHEBI:29105"/>
        <note>catalytic</note>
    </ligand>
</feature>
<evidence type="ECO:0000256" key="4">
    <source>
        <dbReference type="ARBA" id="ARBA00022801"/>
    </source>
</evidence>
<dbReference type="PANTHER" id="PTHR10127:SF899">
    <property type="entry name" value="ASTACIN-LIKE METALLOENDOPEPTIDASE-RELATED"/>
    <property type="match status" value="1"/>
</dbReference>